<keyword evidence="9" id="KW-0687">Ribonucleoprotein</keyword>
<dbReference type="WBParaSite" id="L893_g10143.t1">
    <property type="protein sequence ID" value="L893_g10143.t1"/>
    <property type="gene ID" value="L893_g10143"/>
</dbReference>
<evidence type="ECO:0000313" key="13">
    <source>
        <dbReference type="WBParaSite" id="L893_g10143.t1"/>
    </source>
</evidence>
<keyword evidence="7" id="KW-0508">mRNA splicing</keyword>
<dbReference type="AlphaFoldDB" id="A0A1I7XWA5"/>
<evidence type="ECO:0000256" key="1">
    <source>
        <dbReference type="ARBA" id="ARBA00004123"/>
    </source>
</evidence>
<evidence type="ECO:0000256" key="7">
    <source>
        <dbReference type="ARBA" id="ARBA00023187"/>
    </source>
</evidence>
<keyword evidence="6 10" id="KW-0694">RNA-binding</keyword>
<dbReference type="Pfam" id="PF00076">
    <property type="entry name" value="RRM_1"/>
    <property type="match status" value="2"/>
</dbReference>
<comment type="subcellular location">
    <subcellularLocation>
        <location evidence="1">Nucleus</location>
    </subcellularLocation>
</comment>
<dbReference type="InterPro" id="IPR012677">
    <property type="entry name" value="Nucleotide-bd_a/b_plait_sf"/>
</dbReference>
<dbReference type="CDD" id="cd12247">
    <property type="entry name" value="RRM2_U1A_like"/>
    <property type="match status" value="1"/>
</dbReference>
<comment type="similarity">
    <text evidence="2">Belongs to the RRM U1 A/B'' family.</text>
</comment>
<dbReference type="Gene3D" id="3.30.70.330">
    <property type="match status" value="2"/>
</dbReference>
<evidence type="ECO:0000256" key="4">
    <source>
        <dbReference type="ARBA" id="ARBA00022728"/>
    </source>
</evidence>
<evidence type="ECO:0000259" key="11">
    <source>
        <dbReference type="PROSITE" id="PS50102"/>
    </source>
</evidence>
<dbReference type="InterPro" id="IPR000504">
    <property type="entry name" value="RRM_dom"/>
</dbReference>
<dbReference type="PANTHER" id="PTHR10501">
    <property type="entry name" value="U1 SMALL NUCLEAR RIBONUCLEOPROTEIN A/U2 SMALL NUCLEAR RIBONUCLEOPROTEIN B"/>
    <property type="match status" value="1"/>
</dbReference>
<evidence type="ECO:0000256" key="9">
    <source>
        <dbReference type="ARBA" id="ARBA00023274"/>
    </source>
</evidence>
<dbReference type="GO" id="GO:0005681">
    <property type="term" value="C:spliceosomal complex"/>
    <property type="evidence" value="ECO:0007669"/>
    <property type="project" value="UniProtKB-KW"/>
</dbReference>
<dbReference type="FunFam" id="3.30.70.330:FF:000029">
    <property type="entry name" value="U2 small nuclear ribonucleoprotein B"/>
    <property type="match status" value="1"/>
</dbReference>
<dbReference type="GO" id="GO:0030532">
    <property type="term" value="C:small nuclear ribonucleoprotein complex"/>
    <property type="evidence" value="ECO:0007669"/>
    <property type="project" value="UniProtKB-ARBA"/>
</dbReference>
<name>A0A1I7XWA5_9BILA</name>
<protein>
    <submittedName>
        <fullName evidence="13">U2 small nuclear ribonucleoprotein B</fullName>
    </submittedName>
</protein>
<evidence type="ECO:0000256" key="8">
    <source>
        <dbReference type="ARBA" id="ARBA00023242"/>
    </source>
</evidence>
<evidence type="ECO:0000256" key="5">
    <source>
        <dbReference type="ARBA" id="ARBA00022737"/>
    </source>
</evidence>
<evidence type="ECO:0000256" key="6">
    <source>
        <dbReference type="ARBA" id="ARBA00022884"/>
    </source>
</evidence>
<dbReference type="PROSITE" id="PS50102">
    <property type="entry name" value="RRM"/>
    <property type="match status" value="2"/>
</dbReference>
<accession>A0A1I7XWA5</accession>
<dbReference type="InterPro" id="IPR035979">
    <property type="entry name" value="RBD_domain_sf"/>
</dbReference>
<feature type="domain" description="RRM" evidence="11">
    <location>
        <begin position="146"/>
        <end position="219"/>
    </location>
</feature>
<dbReference type="SUPFAM" id="SSF54928">
    <property type="entry name" value="RNA-binding domain, RBD"/>
    <property type="match status" value="2"/>
</dbReference>
<keyword evidence="4" id="KW-0747">Spliceosome</keyword>
<feature type="domain" description="RRM" evidence="11">
    <location>
        <begin position="8"/>
        <end position="87"/>
    </location>
</feature>
<evidence type="ECO:0000256" key="3">
    <source>
        <dbReference type="ARBA" id="ARBA00022664"/>
    </source>
</evidence>
<proteinExistence type="inferred from homology"/>
<keyword evidence="8" id="KW-0539">Nucleus</keyword>
<dbReference type="GO" id="GO:0006397">
    <property type="term" value="P:mRNA processing"/>
    <property type="evidence" value="ECO:0007669"/>
    <property type="project" value="UniProtKB-KW"/>
</dbReference>
<dbReference type="GO" id="GO:0003723">
    <property type="term" value="F:RNA binding"/>
    <property type="evidence" value="ECO:0007669"/>
    <property type="project" value="UniProtKB-UniRule"/>
</dbReference>
<keyword evidence="5" id="KW-0677">Repeat</keyword>
<keyword evidence="3" id="KW-0507">mRNA processing</keyword>
<keyword evidence="12" id="KW-1185">Reference proteome</keyword>
<evidence type="ECO:0000256" key="2">
    <source>
        <dbReference type="ARBA" id="ARBA00007243"/>
    </source>
</evidence>
<reference evidence="13" key="1">
    <citation type="submission" date="2016-11" db="UniProtKB">
        <authorList>
            <consortium name="WormBaseParasite"/>
        </authorList>
    </citation>
    <scope>IDENTIFICATION</scope>
</reference>
<dbReference type="SMART" id="SM00360">
    <property type="entry name" value="RRM"/>
    <property type="match status" value="2"/>
</dbReference>
<dbReference type="FunFam" id="3.30.70.330:FF:000039">
    <property type="entry name" value="U1 small nuclear ribonucleoprotein A"/>
    <property type="match status" value="1"/>
</dbReference>
<evidence type="ECO:0000313" key="12">
    <source>
        <dbReference type="Proteomes" id="UP000095287"/>
    </source>
</evidence>
<organism evidence="12 13">
    <name type="scientific">Steinernema glaseri</name>
    <dbReference type="NCBI Taxonomy" id="37863"/>
    <lineage>
        <taxon>Eukaryota</taxon>
        <taxon>Metazoa</taxon>
        <taxon>Ecdysozoa</taxon>
        <taxon>Nematoda</taxon>
        <taxon>Chromadorea</taxon>
        <taxon>Rhabditida</taxon>
        <taxon>Tylenchina</taxon>
        <taxon>Panagrolaimomorpha</taxon>
        <taxon>Strongyloidoidea</taxon>
        <taxon>Steinernematidae</taxon>
        <taxon>Steinernema</taxon>
    </lineage>
</organism>
<dbReference type="Proteomes" id="UP000095287">
    <property type="component" value="Unplaced"/>
</dbReference>
<sequence length="219" mass="24888">MADLPPNNTIYICNLNEKVKKDELKKALYAIFSQFGSIIDIMCFTSVKMRGQAHVIFKEIDSAVTAVRSMQGFPFYDKPTRIQFARKDSDIIAKAKGTYMKPDPGACRQYLTKSQPKKVVRSAAKKVKKRTEEDEQNSALNTPPNKILFCTDLPAEITEDMLRLLFAQFPQLRDVRLIPERGIAFVEFEDEAASTVAKQSLHNFRIVPDTCINVRYASK</sequence>
<evidence type="ECO:0000256" key="10">
    <source>
        <dbReference type="PROSITE-ProRule" id="PRU00176"/>
    </source>
</evidence>
<dbReference type="GO" id="GO:0008380">
    <property type="term" value="P:RNA splicing"/>
    <property type="evidence" value="ECO:0007669"/>
    <property type="project" value="UniProtKB-KW"/>
</dbReference>